<keyword evidence="3 4" id="KW-0732">Signal</keyword>
<dbReference type="PANTHER" id="PTHR30085:SF6">
    <property type="entry name" value="ABC TRANSPORTER GLUTAMINE-BINDING PROTEIN GLNH"/>
    <property type="match status" value="1"/>
</dbReference>
<dbReference type="InterPro" id="IPR001638">
    <property type="entry name" value="Solute-binding_3/MltF_N"/>
</dbReference>
<evidence type="ECO:0000256" key="3">
    <source>
        <dbReference type="ARBA" id="ARBA00022729"/>
    </source>
</evidence>
<protein>
    <submittedName>
        <fullName evidence="6">Transporter substrate-binding domain-containing protein</fullName>
    </submittedName>
</protein>
<organism evidence="6 7">
    <name type="scientific">Methylobacterium terricola</name>
    <dbReference type="NCBI Taxonomy" id="2583531"/>
    <lineage>
        <taxon>Bacteria</taxon>
        <taxon>Pseudomonadati</taxon>
        <taxon>Pseudomonadota</taxon>
        <taxon>Alphaproteobacteria</taxon>
        <taxon>Hyphomicrobiales</taxon>
        <taxon>Methylobacteriaceae</taxon>
        <taxon>Methylobacterium</taxon>
    </lineage>
</organism>
<keyword evidence="2" id="KW-0813">Transport</keyword>
<dbReference type="Gene3D" id="3.40.190.10">
    <property type="entry name" value="Periplasmic binding protein-like II"/>
    <property type="match status" value="2"/>
</dbReference>
<dbReference type="InterPro" id="IPR051455">
    <property type="entry name" value="Bact_solute-bind_prot3"/>
</dbReference>
<evidence type="ECO:0000313" key="6">
    <source>
        <dbReference type="EMBL" id="TNC06416.1"/>
    </source>
</evidence>
<proteinExistence type="inferred from homology"/>
<dbReference type="EMBL" id="VDDA01000049">
    <property type="protein sequence ID" value="TNC06416.1"/>
    <property type="molecule type" value="Genomic_DNA"/>
</dbReference>
<evidence type="ECO:0000313" key="7">
    <source>
        <dbReference type="Proteomes" id="UP000305267"/>
    </source>
</evidence>
<sequence length="275" mass="29548">MTSTFPSRRTRLAALALALLTAGPAWADRLADIKARGSLICATLNSSEPLGFQDLATCKTVGFDVDTCAAIAKHLGVALDLRSVSVEARIPELALGRVDVVAAALGYTKERAQQIAFTSAHYQVPIKIIVRVDSGLNKLADFKGRKISANKGSTPELYARRRTEAEVVTFQDPPAAFLALQQGKVDGLALAAPSAVRYVNETGGKFRFVDEPLAFEATALGVKKDEPALLAAVNTALEGMEASGEIDALWTKWYGPNTKYNLPREKKLTPISTFE</sequence>
<dbReference type="GO" id="GO:0030288">
    <property type="term" value="C:outer membrane-bounded periplasmic space"/>
    <property type="evidence" value="ECO:0007669"/>
    <property type="project" value="TreeGrafter"/>
</dbReference>
<feature type="chain" id="PRO_5023127431" evidence="4">
    <location>
        <begin position="28"/>
        <end position="275"/>
    </location>
</feature>
<evidence type="ECO:0000256" key="1">
    <source>
        <dbReference type="ARBA" id="ARBA00010333"/>
    </source>
</evidence>
<accession>A0A5C4L883</accession>
<evidence type="ECO:0000256" key="4">
    <source>
        <dbReference type="SAM" id="SignalP"/>
    </source>
</evidence>
<dbReference type="AlphaFoldDB" id="A0A5C4L883"/>
<dbReference type="OrthoDB" id="6192933at2"/>
<dbReference type="GO" id="GO:0006865">
    <property type="term" value="P:amino acid transport"/>
    <property type="evidence" value="ECO:0007669"/>
    <property type="project" value="TreeGrafter"/>
</dbReference>
<name>A0A5C4L883_9HYPH</name>
<dbReference type="SMART" id="SM00062">
    <property type="entry name" value="PBPb"/>
    <property type="match status" value="1"/>
</dbReference>
<reference evidence="6 7" key="1">
    <citation type="submission" date="2019-06" db="EMBL/GenBank/DDBJ databases">
        <title>Genome of Methylobacterium sp. 17Sr1-39.</title>
        <authorList>
            <person name="Seo T."/>
        </authorList>
    </citation>
    <scope>NUCLEOTIDE SEQUENCE [LARGE SCALE GENOMIC DNA]</scope>
    <source>
        <strain evidence="6 7">17Sr1-39</strain>
    </source>
</reference>
<dbReference type="PANTHER" id="PTHR30085">
    <property type="entry name" value="AMINO ACID ABC TRANSPORTER PERMEASE"/>
    <property type="match status" value="1"/>
</dbReference>
<comment type="caution">
    <text evidence="6">The sequence shown here is derived from an EMBL/GenBank/DDBJ whole genome shotgun (WGS) entry which is preliminary data.</text>
</comment>
<keyword evidence="7" id="KW-1185">Reference proteome</keyword>
<gene>
    <name evidence="6" type="ORF">FF100_34460</name>
</gene>
<dbReference type="Proteomes" id="UP000305267">
    <property type="component" value="Unassembled WGS sequence"/>
</dbReference>
<evidence type="ECO:0000259" key="5">
    <source>
        <dbReference type="SMART" id="SM00062"/>
    </source>
</evidence>
<dbReference type="SUPFAM" id="SSF53850">
    <property type="entry name" value="Periplasmic binding protein-like II"/>
    <property type="match status" value="1"/>
</dbReference>
<evidence type="ECO:0000256" key="2">
    <source>
        <dbReference type="ARBA" id="ARBA00022448"/>
    </source>
</evidence>
<dbReference type="RefSeq" id="WP_139040519.1">
    <property type="nucleotide sequence ID" value="NZ_VDDA01000049.1"/>
</dbReference>
<dbReference type="GO" id="GO:0005576">
    <property type="term" value="C:extracellular region"/>
    <property type="evidence" value="ECO:0007669"/>
    <property type="project" value="TreeGrafter"/>
</dbReference>
<dbReference type="Pfam" id="PF00497">
    <property type="entry name" value="SBP_bac_3"/>
    <property type="match status" value="1"/>
</dbReference>
<comment type="similarity">
    <text evidence="1">Belongs to the bacterial solute-binding protein 3 family.</text>
</comment>
<feature type="domain" description="Solute-binding protein family 3/N-terminal" evidence="5">
    <location>
        <begin position="38"/>
        <end position="257"/>
    </location>
</feature>
<feature type="signal peptide" evidence="4">
    <location>
        <begin position="1"/>
        <end position="27"/>
    </location>
</feature>